<dbReference type="EMBL" id="JBHTEC010000001">
    <property type="protein sequence ID" value="MFD0285241.1"/>
    <property type="molecule type" value="Genomic_DNA"/>
</dbReference>
<organism evidence="7 8">
    <name type="scientific">Streptomyces lutosisoli</name>
    <dbReference type="NCBI Taxonomy" id="2665721"/>
    <lineage>
        <taxon>Bacteria</taxon>
        <taxon>Bacillati</taxon>
        <taxon>Actinomycetota</taxon>
        <taxon>Actinomycetes</taxon>
        <taxon>Kitasatosporales</taxon>
        <taxon>Streptomycetaceae</taxon>
        <taxon>Streptomyces</taxon>
    </lineage>
</organism>
<proteinExistence type="predicted"/>
<dbReference type="InterPro" id="IPR032808">
    <property type="entry name" value="DoxX"/>
</dbReference>
<feature type="transmembrane region" description="Helical" evidence="6">
    <location>
        <begin position="71"/>
        <end position="89"/>
    </location>
</feature>
<sequence>MSETAAPVPAVSHITPAPATSGTSRPRSARISLTALQIVLGLFYAIASALPKLIAHPSAVEAFDKLGWGHTGMYVIGALELAGGIALLVPLLDSVAAVALSALMVGAFIVNVTVIHGPYVATPLILILPLALIAWARRSHTTELLRLVRRRV</sequence>
<keyword evidence="3 6" id="KW-1133">Transmembrane helix</keyword>
<evidence type="ECO:0000256" key="1">
    <source>
        <dbReference type="ARBA" id="ARBA00004141"/>
    </source>
</evidence>
<feature type="transmembrane region" description="Helical" evidence="6">
    <location>
        <begin position="31"/>
        <end position="51"/>
    </location>
</feature>
<keyword evidence="2 6" id="KW-0812">Transmembrane</keyword>
<evidence type="ECO:0000256" key="4">
    <source>
        <dbReference type="ARBA" id="ARBA00023136"/>
    </source>
</evidence>
<gene>
    <name evidence="7" type="ORF">ACFQZP_26880</name>
</gene>
<name>A0ABW2VL70_9ACTN</name>
<evidence type="ECO:0000313" key="7">
    <source>
        <dbReference type="EMBL" id="MFD0285241.1"/>
    </source>
</evidence>
<keyword evidence="4 6" id="KW-0472">Membrane</keyword>
<dbReference type="RefSeq" id="WP_381256269.1">
    <property type="nucleotide sequence ID" value="NZ_JBHTBI010000015.1"/>
</dbReference>
<comment type="caution">
    <text evidence="7">The sequence shown here is derived from an EMBL/GenBank/DDBJ whole genome shotgun (WGS) entry which is preliminary data.</text>
</comment>
<evidence type="ECO:0000256" key="2">
    <source>
        <dbReference type="ARBA" id="ARBA00022692"/>
    </source>
</evidence>
<evidence type="ECO:0000313" key="8">
    <source>
        <dbReference type="Proteomes" id="UP001596957"/>
    </source>
</evidence>
<feature type="transmembrane region" description="Helical" evidence="6">
    <location>
        <begin position="120"/>
        <end position="136"/>
    </location>
</feature>
<accession>A0ABW2VL70</accession>
<protein>
    <submittedName>
        <fullName evidence="7">DoxX family protein</fullName>
    </submittedName>
</protein>
<comment type="subcellular location">
    <subcellularLocation>
        <location evidence="1">Membrane</location>
        <topology evidence="1">Multi-pass membrane protein</topology>
    </subcellularLocation>
</comment>
<feature type="transmembrane region" description="Helical" evidence="6">
    <location>
        <begin position="96"/>
        <end position="114"/>
    </location>
</feature>
<dbReference type="Proteomes" id="UP001596957">
    <property type="component" value="Unassembled WGS sequence"/>
</dbReference>
<feature type="region of interest" description="Disordered" evidence="5">
    <location>
        <begin position="1"/>
        <end position="25"/>
    </location>
</feature>
<evidence type="ECO:0000256" key="3">
    <source>
        <dbReference type="ARBA" id="ARBA00022989"/>
    </source>
</evidence>
<reference evidence="8" key="1">
    <citation type="journal article" date="2019" name="Int. J. Syst. Evol. Microbiol.">
        <title>The Global Catalogue of Microorganisms (GCM) 10K type strain sequencing project: providing services to taxonomists for standard genome sequencing and annotation.</title>
        <authorList>
            <consortium name="The Broad Institute Genomics Platform"/>
            <consortium name="The Broad Institute Genome Sequencing Center for Infectious Disease"/>
            <person name="Wu L."/>
            <person name="Ma J."/>
        </authorList>
    </citation>
    <scope>NUCLEOTIDE SEQUENCE [LARGE SCALE GENOMIC DNA]</scope>
    <source>
        <strain evidence="8">CGMCC 4.7198</strain>
    </source>
</reference>
<keyword evidence="8" id="KW-1185">Reference proteome</keyword>
<evidence type="ECO:0000256" key="5">
    <source>
        <dbReference type="SAM" id="MobiDB-lite"/>
    </source>
</evidence>
<evidence type="ECO:0000256" key="6">
    <source>
        <dbReference type="SAM" id="Phobius"/>
    </source>
</evidence>
<dbReference type="Pfam" id="PF13564">
    <property type="entry name" value="DoxX_2"/>
    <property type="match status" value="1"/>
</dbReference>